<dbReference type="GO" id="GO:0005524">
    <property type="term" value="F:ATP binding"/>
    <property type="evidence" value="ECO:0007669"/>
    <property type="project" value="UniProtKB-UniRule"/>
</dbReference>
<organism evidence="18">
    <name type="scientific">Hirondellea gigas</name>
    <dbReference type="NCBI Taxonomy" id="1518452"/>
    <lineage>
        <taxon>Eukaryota</taxon>
        <taxon>Metazoa</taxon>
        <taxon>Ecdysozoa</taxon>
        <taxon>Arthropoda</taxon>
        <taxon>Crustacea</taxon>
        <taxon>Multicrustacea</taxon>
        <taxon>Malacostraca</taxon>
        <taxon>Eumalacostraca</taxon>
        <taxon>Peracarida</taxon>
        <taxon>Amphipoda</taxon>
        <taxon>Amphilochidea</taxon>
        <taxon>Lysianassida</taxon>
        <taxon>Lysianassidira</taxon>
        <taxon>Lysianassoidea</taxon>
        <taxon>Lysianassidae</taxon>
        <taxon>Hirondellea</taxon>
    </lineage>
</organism>
<dbReference type="InterPro" id="IPR015940">
    <property type="entry name" value="UBA"/>
</dbReference>
<dbReference type="SUPFAM" id="SSF56112">
    <property type="entry name" value="Protein kinase-like (PK-like)"/>
    <property type="match status" value="1"/>
</dbReference>
<dbReference type="EC" id="2.7.11.1" evidence="3"/>
<feature type="domain" description="UBA" evidence="17">
    <location>
        <begin position="297"/>
        <end position="339"/>
    </location>
</feature>
<comment type="cofactor">
    <cofactor evidence="1">
        <name>Mg(2+)</name>
        <dbReference type="ChEBI" id="CHEBI:18420"/>
    </cofactor>
</comment>
<feature type="domain" description="Protein kinase" evidence="16">
    <location>
        <begin position="18"/>
        <end position="269"/>
    </location>
</feature>
<evidence type="ECO:0000256" key="12">
    <source>
        <dbReference type="ARBA" id="ARBA00047899"/>
    </source>
</evidence>
<evidence type="ECO:0000256" key="1">
    <source>
        <dbReference type="ARBA" id="ARBA00001946"/>
    </source>
</evidence>
<dbReference type="Gene3D" id="1.10.510.10">
    <property type="entry name" value="Transferase(Phosphotransferase) domain 1"/>
    <property type="match status" value="1"/>
</dbReference>
<keyword evidence="9 14" id="KW-0067">ATP-binding</keyword>
<comment type="catalytic activity">
    <reaction evidence="12">
        <text>L-threonyl-[protein] + ATP = O-phospho-L-threonyl-[protein] + ADP + H(+)</text>
        <dbReference type="Rhea" id="RHEA:46608"/>
        <dbReference type="Rhea" id="RHEA-COMP:11060"/>
        <dbReference type="Rhea" id="RHEA-COMP:11605"/>
        <dbReference type="ChEBI" id="CHEBI:15378"/>
        <dbReference type="ChEBI" id="CHEBI:30013"/>
        <dbReference type="ChEBI" id="CHEBI:30616"/>
        <dbReference type="ChEBI" id="CHEBI:61977"/>
        <dbReference type="ChEBI" id="CHEBI:456216"/>
        <dbReference type="EC" id="2.7.11.1"/>
    </reaction>
</comment>
<evidence type="ECO:0000256" key="9">
    <source>
        <dbReference type="ARBA" id="ARBA00022840"/>
    </source>
</evidence>
<dbReference type="InterPro" id="IPR048622">
    <property type="entry name" value="BRSK1_2-like_UBA"/>
</dbReference>
<dbReference type="GO" id="GO:0035556">
    <property type="term" value="P:intracellular signal transduction"/>
    <property type="evidence" value="ECO:0007669"/>
    <property type="project" value="TreeGrafter"/>
</dbReference>
<keyword evidence="8 18" id="KW-0418">Kinase</keyword>
<sequence length="771" mass="86181">MQKESSQPPDHHQYVGPYRLEKTLGKGQTGLVKLGTNCVTGKRVAIKIINREKLSESVLQKVEREIAIMKLIEHPHVLGLYDVYENKKYLYLVLEHVSGGELFDYLVKKGRLTPKEARRFFRQIISALDFCHSHSICHRDLKPENLLLDEKNSIRIADFGMASLQPDGSMLETSCGSPHYACPEVIRGEKYDGRRADVWSCGVILYALLVGALPFDDDNLRQLLEKVKRGAFHIPHFVPPDCQELLRGMIEVNPDKRLTLEEINKHSWVIAGGKGELELERPMMEVVQTHIIPTRDQLDPDVIKNMASLGCFKDRDKVIKELLADDHNTEKVIYFLLLDRKKRRPACEDENDLLHRFSNRTDTPDPPRKRVDTCSVNGTMSHFERLSEGSPVTPRRHLTHQTSHTLPTSRSRSRNNNNNNNSSVGGSVGGSHSPLHSNNVTPTASPISSPRTPRHHSHHHHHHHHHHYSSPHHHSSPGGYVGSGGGSVPGMGVNPPGSEDNGPPSAPGSPYNAPYWKSRLNTIKNSFLGSPRFHRKKLQVPTDEVHLTPESSPELTKKSWFGSLMSTERDETYTILVRDRALAVVKADLIHAFLSVAELSHSVTSPMSFRLEYKRGSTGPAVFQRHVRFQVDITPVCPPKEQGQLYAINFILLSGNIRRFRRICEHLQSQVCSRRPPASPRVGRKFTTELSESSSCGSDTSDRLSPFPPGLKQIGDSDIEGDLGEPPDKSIIKVAATEEEEEDGDLPTPVANGGRSSSDPESQQITINPSS</sequence>
<dbReference type="CDD" id="cd14340">
    <property type="entry name" value="UBA_BRSK"/>
    <property type="match status" value="1"/>
</dbReference>
<dbReference type="Pfam" id="PF21122">
    <property type="entry name" value="KA1_BRSK"/>
    <property type="match status" value="1"/>
</dbReference>
<feature type="compositionally biased region" description="Basic residues" evidence="15">
    <location>
        <begin position="452"/>
        <end position="475"/>
    </location>
</feature>
<feature type="region of interest" description="Disordered" evidence="15">
    <location>
        <begin position="673"/>
        <end position="771"/>
    </location>
</feature>
<evidence type="ECO:0000256" key="4">
    <source>
        <dbReference type="ARBA" id="ARBA00022527"/>
    </source>
</evidence>
<dbReference type="GO" id="GO:0005737">
    <property type="term" value="C:cytoplasm"/>
    <property type="evidence" value="ECO:0007669"/>
    <property type="project" value="TreeGrafter"/>
</dbReference>
<reference evidence="18" key="1">
    <citation type="submission" date="2017-11" db="EMBL/GenBank/DDBJ databases">
        <title>The sensing device of the deep-sea amphipod.</title>
        <authorList>
            <person name="Kobayashi H."/>
            <person name="Nagahama T."/>
            <person name="Arai W."/>
            <person name="Sasagawa Y."/>
            <person name="Umeda M."/>
            <person name="Hayashi T."/>
            <person name="Nikaido I."/>
            <person name="Watanabe H."/>
            <person name="Oguri K."/>
            <person name="Kitazato H."/>
            <person name="Fujioka K."/>
            <person name="Kido Y."/>
            <person name="Takami H."/>
        </authorList>
    </citation>
    <scope>NUCLEOTIDE SEQUENCE</scope>
    <source>
        <tissue evidence="18">Whole body</tissue>
    </source>
</reference>
<feature type="compositionally biased region" description="Polar residues" evidence="15">
    <location>
        <begin position="434"/>
        <end position="451"/>
    </location>
</feature>
<feature type="compositionally biased region" description="Basic and acidic residues" evidence="15">
    <location>
        <begin position="362"/>
        <end position="372"/>
    </location>
</feature>
<feature type="compositionally biased region" description="Low complexity" evidence="15">
    <location>
        <begin position="688"/>
        <end position="705"/>
    </location>
</feature>
<dbReference type="GO" id="GO:0004674">
    <property type="term" value="F:protein serine/threonine kinase activity"/>
    <property type="evidence" value="ECO:0007669"/>
    <property type="project" value="UniProtKB-KW"/>
</dbReference>
<dbReference type="PROSITE" id="PS00107">
    <property type="entry name" value="PROTEIN_KINASE_ATP"/>
    <property type="match status" value="1"/>
</dbReference>
<dbReference type="EMBL" id="IACT01007249">
    <property type="protein sequence ID" value="LAC26368.1"/>
    <property type="molecule type" value="mRNA"/>
</dbReference>
<keyword evidence="7 14" id="KW-0547">Nucleotide-binding</keyword>
<evidence type="ECO:0000256" key="10">
    <source>
        <dbReference type="ARBA" id="ARBA00022842"/>
    </source>
</evidence>
<evidence type="ECO:0000256" key="8">
    <source>
        <dbReference type="ARBA" id="ARBA00022777"/>
    </source>
</evidence>
<evidence type="ECO:0000256" key="6">
    <source>
        <dbReference type="ARBA" id="ARBA00022723"/>
    </source>
</evidence>
<comment type="catalytic activity">
    <reaction evidence="13">
        <text>L-seryl-[protein] + ATP = O-phospho-L-seryl-[protein] + ADP + H(+)</text>
        <dbReference type="Rhea" id="RHEA:17989"/>
        <dbReference type="Rhea" id="RHEA-COMP:9863"/>
        <dbReference type="Rhea" id="RHEA-COMP:11604"/>
        <dbReference type="ChEBI" id="CHEBI:15378"/>
        <dbReference type="ChEBI" id="CHEBI:29999"/>
        <dbReference type="ChEBI" id="CHEBI:30616"/>
        <dbReference type="ChEBI" id="CHEBI:83421"/>
        <dbReference type="ChEBI" id="CHEBI:456216"/>
        <dbReference type="EC" id="2.7.11.1"/>
    </reaction>
</comment>
<feature type="region of interest" description="Disordered" evidence="15">
    <location>
        <begin position="356"/>
        <end position="513"/>
    </location>
</feature>
<dbReference type="PROSITE" id="PS00108">
    <property type="entry name" value="PROTEIN_KINASE_ST"/>
    <property type="match status" value="1"/>
</dbReference>
<evidence type="ECO:0000256" key="15">
    <source>
        <dbReference type="SAM" id="MobiDB-lite"/>
    </source>
</evidence>
<dbReference type="GO" id="GO:0007399">
    <property type="term" value="P:nervous system development"/>
    <property type="evidence" value="ECO:0007669"/>
    <property type="project" value="UniProtKB-KW"/>
</dbReference>
<dbReference type="AlphaFoldDB" id="A0A6A7G5L2"/>
<evidence type="ECO:0000256" key="14">
    <source>
        <dbReference type="PROSITE-ProRule" id="PRU10141"/>
    </source>
</evidence>
<protein>
    <recommendedName>
        <fullName evidence="3">non-specific serine/threonine protein kinase</fullName>
        <ecNumber evidence="3">2.7.11.1</ecNumber>
    </recommendedName>
</protein>
<dbReference type="FunFam" id="3.30.200.20:FF:000003">
    <property type="entry name" value="Non-specific serine/threonine protein kinase"/>
    <property type="match status" value="1"/>
</dbReference>
<dbReference type="PROSITE" id="PS50011">
    <property type="entry name" value="PROTEIN_KINASE_DOM"/>
    <property type="match status" value="1"/>
</dbReference>
<evidence type="ECO:0000259" key="17">
    <source>
        <dbReference type="PROSITE" id="PS50030"/>
    </source>
</evidence>
<evidence type="ECO:0000256" key="3">
    <source>
        <dbReference type="ARBA" id="ARBA00012513"/>
    </source>
</evidence>
<feature type="compositionally biased region" description="Gly residues" evidence="15">
    <location>
        <begin position="479"/>
        <end position="489"/>
    </location>
</feature>
<dbReference type="InterPro" id="IPR000719">
    <property type="entry name" value="Prot_kinase_dom"/>
</dbReference>
<dbReference type="Pfam" id="PF00069">
    <property type="entry name" value="Pkinase"/>
    <property type="match status" value="1"/>
</dbReference>
<dbReference type="Pfam" id="PF21115">
    <property type="entry name" value="UBA_BRSK"/>
    <property type="match status" value="1"/>
</dbReference>
<evidence type="ECO:0000256" key="11">
    <source>
        <dbReference type="ARBA" id="ARBA00022902"/>
    </source>
</evidence>
<dbReference type="InterPro" id="IPR008271">
    <property type="entry name" value="Ser/Thr_kinase_AS"/>
</dbReference>
<dbReference type="PROSITE" id="PS50030">
    <property type="entry name" value="UBA"/>
    <property type="match status" value="1"/>
</dbReference>
<dbReference type="PANTHER" id="PTHR24346">
    <property type="entry name" value="MAP/MICROTUBULE AFFINITY-REGULATING KINASE"/>
    <property type="match status" value="1"/>
</dbReference>
<evidence type="ECO:0000256" key="5">
    <source>
        <dbReference type="ARBA" id="ARBA00022679"/>
    </source>
</evidence>
<evidence type="ECO:0000256" key="7">
    <source>
        <dbReference type="ARBA" id="ARBA00022741"/>
    </source>
</evidence>
<feature type="binding site" evidence="14">
    <location>
        <position position="47"/>
    </location>
    <ligand>
        <name>ATP</name>
        <dbReference type="ChEBI" id="CHEBI:30616"/>
    </ligand>
</feature>
<keyword evidence="11" id="KW-0524">Neurogenesis</keyword>
<evidence type="ECO:0000313" key="18">
    <source>
        <dbReference type="EMBL" id="LAC26368.1"/>
    </source>
</evidence>
<dbReference type="SMART" id="SM00220">
    <property type="entry name" value="S_TKc"/>
    <property type="match status" value="1"/>
</dbReference>
<evidence type="ECO:0000256" key="2">
    <source>
        <dbReference type="ARBA" id="ARBA00006234"/>
    </source>
</evidence>
<dbReference type="GO" id="GO:0046872">
    <property type="term" value="F:metal ion binding"/>
    <property type="evidence" value="ECO:0007669"/>
    <property type="project" value="UniProtKB-KW"/>
</dbReference>
<evidence type="ECO:0000259" key="16">
    <source>
        <dbReference type="PROSITE" id="PS50011"/>
    </source>
</evidence>
<name>A0A6A7G5L2_9CRUS</name>
<dbReference type="PANTHER" id="PTHR24346:SF36">
    <property type="entry name" value="SERINE_THREONINE-PROTEIN KINASE BRSK1 ISOFORM X1-RELATED"/>
    <property type="match status" value="1"/>
</dbReference>
<accession>A0A6A7G5L2</accession>
<dbReference type="InterPro" id="IPR011009">
    <property type="entry name" value="Kinase-like_dom_sf"/>
</dbReference>
<keyword evidence="5" id="KW-0808">Transferase</keyword>
<evidence type="ECO:0000256" key="13">
    <source>
        <dbReference type="ARBA" id="ARBA00048679"/>
    </source>
</evidence>
<dbReference type="InterPro" id="IPR017441">
    <property type="entry name" value="Protein_kinase_ATP_BS"/>
</dbReference>
<proteinExistence type="evidence at transcript level"/>
<dbReference type="FunFam" id="1.10.510.10:FF:000064">
    <property type="entry name" value="BR serine/threonine-protein kinase 2"/>
    <property type="match status" value="1"/>
</dbReference>
<keyword evidence="6" id="KW-0479">Metal-binding</keyword>
<comment type="similarity">
    <text evidence="2">Belongs to the protein kinase superfamily. CAMK Ser/Thr protein kinase family. SNF1 subfamily.</text>
</comment>
<feature type="compositionally biased region" description="Low complexity" evidence="15">
    <location>
        <begin position="414"/>
        <end position="425"/>
    </location>
</feature>
<dbReference type="CDD" id="cd14081">
    <property type="entry name" value="STKc_BRSK1_2"/>
    <property type="match status" value="1"/>
</dbReference>
<keyword evidence="10" id="KW-0460">Magnesium</keyword>
<feature type="compositionally biased region" description="Polar residues" evidence="15">
    <location>
        <begin position="754"/>
        <end position="771"/>
    </location>
</feature>
<keyword evidence="4" id="KW-0723">Serine/threonine-protein kinase</keyword>